<sequence>MLKQHSTTPQIKDIQILANENHFISEVHSIHSHVLVILI</sequence>
<dbReference type="KEGG" id="taa:NMY3_03199"/>
<accession>A0A654M0N0</accession>
<dbReference type="AlphaFoldDB" id="A0A654M0N0"/>
<protein>
    <submittedName>
        <fullName evidence="1">Uncharacterized protein</fullName>
    </submittedName>
</protein>
<name>A0A654M0N0_9ARCH</name>
<reference evidence="2" key="1">
    <citation type="submission" date="2015-10" db="EMBL/GenBank/DDBJ databases">
        <title>Niche specialization of a soil ammonia-oxidizing archaeon, Candidatus Nitrosocosmicus oleophilus.</title>
        <authorList>
            <person name="Jung M.-Y."/>
            <person name="Rhee S.-K."/>
        </authorList>
    </citation>
    <scope>NUCLEOTIDE SEQUENCE [LARGE SCALE GENOMIC DNA]</scope>
    <source>
        <strain evidence="2">MY3</strain>
    </source>
</reference>
<evidence type="ECO:0000313" key="2">
    <source>
        <dbReference type="Proteomes" id="UP000058925"/>
    </source>
</evidence>
<keyword evidence="2" id="KW-1185">Reference proteome</keyword>
<evidence type="ECO:0000313" key="1">
    <source>
        <dbReference type="EMBL" id="ALI37384.1"/>
    </source>
</evidence>
<dbReference type="Proteomes" id="UP000058925">
    <property type="component" value="Chromosome"/>
</dbReference>
<organism evidence="1 2">
    <name type="scientific">Candidatus Nitrosocosmicus oleophilus</name>
    <dbReference type="NCBI Taxonomy" id="1353260"/>
    <lineage>
        <taxon>Archaea</taxon>
        <taxon>Nitrososphaerota</taxon>
        <taxon>Nitrososphaeria</taxon>
        <taxon>Nitrososphaerales</taxon>
        <taxon>Nitrososphaeraceae</taxon>
        <taxon>Candidatus Nitrosocosmicus</taxon>
    </lineage>
</organism>
<gene>
    <name evidence="1" type="ORF">NMY3_03199</name>
</gene>
<dbReference type="EMBL" id="CP012850">
    <property type="protein sequence ID" value="ALI37384.1"/>
    <property type="molecule type" value="Genomic_DNA"/>
</dbReference>
<proteinExistence type="predicted"/>